<dbReference type="PATRIC" id="fig|94132.3.peg.424"/>
<proteinExistence type="predicted"/>
<accession>A0A127K1R3</accession>
<gene>
    <name evidence="1" type="ORF">UC35_02125</name>
</gene>
<name>A0A127K1R3_9BURK</name>
<dbReference type="Gene3D" id="1.20.58.320">
    <property type="entry name" value="TPR-like"/>
    <property type="match status" value="1"/>
</dbReference>
<dbReference type="Proteomes" id="UP000070433">
    <property type="component" value="Chromosome"/>
</dbReference>
<sequence>MHQDVIGFWFKEIAPKMWWSADPAFDGQIRSRFLVTHQQAARGELHEWRDDPLGRLAEIIVLDQFSRNIHRNTPQAFAQDPMALVLAQEAVRLGVLGLLPPDERCFLLMPFMHSESPAIHVLAERLFREFAPGSNYDYELRHKTIVDRFGRYPHRNAILGRASTAEEIEFLKQPGSRF</sequence>
<evidence type="ECO:0000313" key="2">
    <source>
        <dbReference type="Proteomes" id="UP000070433"/>
    </source>
</evidence>
<protein>
    <submittedName>
        <fullName evidence="1">Membrane protein</fullName>
    </submittedName>
</protein>
<dbReference type="AlphaFoldDB" id="A0A127K1R3"/>
<dbReference type="OrthoDB" id="7593450at2"/>
<dbReference type="Gene3D" id="1.25.40.10">
    <property type="entry name" value="Tetratricopeptide repeat domain"/>
    <property type="match status" value="1"/>
</dbReference>
<dbReference type="InterPro" id="IPR011990">
    <property type="entry name" value="TPR-like_helical_dom_sf"/>
</dbReference>
<evidence type="ECO:0000313" key="1">
    <source>
        <dbReference type="EMBL" id="AMO25202.1"/>
    </source>
</evidence>
<dbReference type="SUPFAM" id="SSF48452">
    <property type="entry name" value="TPR-like"/>
    <property type="match status" value="1"/>
</dbReference>
<dbReference type="RefSeq" id="WP_061503636.1">
    <property type="nucleotide sequence ID" value="NZ_CP010951.1"/>
</dbReference>
<dbReference type="Pfam" id="PF06041">
    <property type="entry name" value="DUF924"/>
    <property type="match status" value="1"/>
</dbReference>
<dbReference type="EMBL" id="CP010951">
    <property type="protein sequence ID" value="AMO25202.1"/>
    <property type="molecule type" value="Genomic_DNA"/>
</dbReference>
<reference evidence="1 2" key="1">
    <citation type="journal article" date="2014" name="Int. J. Syst. Evol. Microbiol.">
        <title>Ramlibacter solisilvae sp. nov., isolated from forest soil, and emended description of the genus Ramlibacter.</title>
        <authorList>
            <person name="Lee H.J."/>
            <person name="Lee S.H."/>
            <person name="Lee S.S."/>
            <person name="Lee J.S."/>
            <person name="Kim Y."/>
            <person name="Kim S.C."/>
            <person name="Jeon C.O."/>
        </authorList>
    </citation>
    <scope>NUCLEOTIDE SEQUENCE [LARGE SCALE GENOMIC DNA]</scope>
    <source>
        <strain evidence="1 2">5-10</strain>
    </source>
</reference>
<keyword evidence="2" id="KW-1185">Reference proteome</keyword>
<dbReference type="InterPro" id="IPR010323">
    <property type="entry name" value="DUF924"/>
</dbReference>
<organism evidence="1 2">
    <name type="scientific">Ramlibacter tataouinensis</name>
    <dbReference type="NCBI Taxonomy" id="94132"/>
    <lineage>
        <taxon>Bacteria</taxon>
        <taxon>Pseudomonadati</taxon>
        <taxon>Pseudomonadota</taxon>
        <taxon>Betaproteobacteria</taxon>
        <taxon>Burkholderiales</taxon>
        <taxon>Comamonadaceae</taxon>
        <taxon>Ramlibacter</taxon>
    </lineage>
</organism>